<evidence type="ECO:0000313" key="2">
    <source>
        <dbReference type="EMBL" id="BAS01549.1"/>
    </source>
</evidence>
<feature type="transmembrane region" description="Helical" evidence="1">
    <location>
        <begin position="42"/>
        <end position="65"/>
    </location>
</feature>
<accession>A0A0H5BQU3</accession>
<keyword evidence="1" id="KW-1133">Transmembrane helix</keyword>
<sequence>MKKKETFQSIFDRYTFYRSSKLGLSLIKILLKLYRKNKIRTYFIFFILNKVIYYFYSLMRFIFFLKYMHLLLKKKITSIANFRGVREEYKNIEDIWYFFIENLFFFMDLKRRLNSKWEVRASCSGCYVMLLEKK</sequence>
<dbReference type="AlphaFoldDB" id="A0A0H5BQU3"/>
<keyword evidence="1" id="KW-0812">Transmembrane</keyword>
<reference evidence="2" key="1">
    <citation type="journal article" date="2015" name="Genome Biol. Evol.">
        <title>Nucleomorph Genome Sequences of Two Chlorarachniophytes, Amorphochlora amoebiformis and Lotharella vacuolata.</title>
        <authorList>
            <person name="Suzuki S."/>
            <person name="Shirato S."/>
            <person name="Hirakawa Y."/>
            <person name="Ishida K."/>
        </authorList>
    </citation>
    <scope>NUCLEOTIDE SEQUENCE</scope>
    <source>
        <strain evidence="2">CCMP240</strain>
    </source>
</reference>
<dbReference type="EMBL" id="AB996600">
    <property type="protein sequence ID" value="BAS01549.1"/>
    <property type="molecule type" value="Genomic_DNA"/>
</dbReference>
<gene>
    <name evidence="2" type="primary">tfIIA-gamma</name>
</gene>
<evidence type="ECO:0000256" key="1">
    <source>
        <dbReference type="SAM" id="Phobius"/>
    </source>
</evidence>
<keyword evidence="1" id="KW-0472">Membrane</keyword>
<protein>
    <submittedName>
        <fullName evidence="2">TFIIA subunit gamma</fullName>
    </submittedName>
</protein>
<proteinExistence type="predicted"/>
<organism evidence="2">
    <name type="scientific">Lotharella vacuolata</name>
    <dbReference type="NCBI Taxonomy" id="74820"/>
    <lineage>
        <taxon>Eukaryota</taxon>
        <taxon>Sar</taxon>
        <taxon>Rhizaria</taxon>
        <taxon>Cercozoa</taxon>
        <taxon>Chlorarachniophyceae</taxon>
        <taxon>Lotharella</taxon>
    </lineage>
</organism>
<keyword evidence="2" id="KW-0542">Nucleomorph</keyword>
<geneLocation type="nucleomorph" evidence="2"/>
<name>A0A0H5BQU3_9EUKA</name>